<organism evidence="2 3">
    <name type="scientific">Centaurea solstitialis</name>
    <name type="common">yellow star-thistle</name>
    <dbReference type="NCBI Taxonomy" id="347529"/>
    <lineage>
        <taxon>Eukaryota</taxon>
        <taxon>Viridiplantae</taxon>
        <taxon>Streptophyta</taxon>
        <taxon>Embryophyta</taxon>
        <taxon>Tracheophyta</taxon>
        <taxon>Spermatophyta</taxon>
        <taxon>Magnoliopsida</taxon>
        <taxon>eudicotyledons</taxon>
        <taxon>Gunneridae</taxon>
        <taxon>Pentapetalae</taxon>
        <taxon>asterids</taxon>
        <taxon>campanulids</taxon>
        <taxon>Asterales</taxon>
        <taxon>Asteraceae</taxon>
        <taxon>Carduoideae</taxon>
        <taxon>Cardueae</taxon>
        <taxon>Centaureinae</taxon>
        <taxon>Centaurea</taxon>
    </lineage>
</organism>
<evidence type="ECO:0000256" key="1">
    <source>
        <dbReference type="SAM" id="MobiDB-lite"/>
    </source>
</evidence>
<dbReference type="EMBL" id="JARYMX010000002">
    <property type="protein sequence ID" value="KAJ9561832.1"/>
    <property type="molecule type" value="Genomic_DNA"/>
</dbReference>
<gene>
    <name evidence="2" type="ORF">OSB04_006992</name>
</gene>
<comment type="caution">
    <text evidence="2">The sequence shown here is derived from an EMBL/GenBank/DDBJ whole genome shotgun (WGS) entry which is preliminary data.</text>
</comment>
<sequence>MDREIDSSDAKMVDVDSSDGEEQIALVEEEMAMDEKEKSAGRKQEEGTSGSKEGNPRITRVPATTTTSEVPEHYQPKSPTYWDEEDKEMATLAPKCKRLLIMAFPNDIFMSLDRCVTSKKLWGELLKQLVG</sequence>
<name>A0AA38WI18_9ASTR</name>
<accession>A0AA38WI18</accession>
<dbReference type="AlphaFoldDB" id="A0AA38WI18"/>
<evidence type="ECO:0000313" key="3">
    <source>
        <dbReference type="Proteomes" id="UP001172457"/>
    </source>
</evidence>
<keyword evidence="3" id="KW-1185">Reference proteome</keyword>
<feature type="compositionally biased region" description="Basic and acidic residues" evidence="1">
    <location>
        <begin position="33"/>
        <end position="46"/>
    </location>
</feature>
<proteinExistence type="predicted"/>
<feature type="region of interest" description="Disordered" evidence="1">
    <location>
        <begin position="1"/>
        <end position="80"/>
    </location>
</feature>
<evidence type="ECO:0000313" key="2">
    <source>
        <dbReference type="EMBL" id="KAJ9561832.1"/>
    </source>
</evidence>
<reference evidence="2" key="1">
    <citation type="submission" date="2023-03" db="EMBL/GenBank/DDBJ databases">
        <title>Chromosome-scale reference genome and RAD-based genetic map of yellow starthistle (Centaurea solstitialis) reveal putative structural variation and QTLs associated with invader traits.</title>
        <authorList>
            <person name="Reatini B."/>
            <person name="Cang F.A."/>
            <person name="Jiang Q."/>
            <person name="Mckibben M.T.W."/>
            <person name="Barker M.S."/>
            <person name="Rieseberg L.H."/>
            <person name="Dlugosch K.M."/>
        </authorList>
    </citation>
    <scope>NUCLEOTIDE SEQUENCE</scope>
    <source>
        <strain evidence="2">CAN-66</strain>
        <tissue evidence="2">Leaf</tissue>
    </source>
</reference>
<protein>
    <submittedName>
        <fullName evidence="2">Uncharacterized protein</fullName>
    </submittedName>
</protein>
<dbReference type="Proteomes" id="UP001172457">
    <property type="component" value="Chromosome 2"/>
</dbReference>
<feature type="compositionally biased region" description="Basic and acidic residues" evidence="1">
    <location>
        <begin position="1"/>
        <end position="14"/>
    </location>
</feature>
<feature type="compositionally biased region" description="Acidic residues" evidence="1">
    <location>
        <begin position="16"/>
        <end position="32"/>
    </location>
</feature>